<evidence type="ECO:0000259" key="1">
    <source>
        <dbReference type="Pfam" id="PF01266"/>
    </source>
</evidence>
<sequence>MRNGDVSFWWNQIGLPQPRPALGSDLDVDVCIVGAGFTGLWAAYYLRLLDPSVRVALVEARFAGFGASGRNGGWLTNSVTGGRERYGRDGGVRQQAALNDAVDEVIRVADAAGIDADIARGGELNVAYNDAQLARLRAFAATEAEWPGADVVTLGPAETAARVGVAAPLGSVWHPHCARVHPAKLVRGLAEAVERAGAVIYENTPALAIEPGRVETTHGVVRAGHILRATEGFTANLRGEHRTWLPMNSSLIVTDPLPKAAWDAVGWEHADTLGDLAHVYTYAQRTADGRIAFGGRGIPYRYGSRVDTDGRTQDRTIAGLARLLHTAFPAVADVPIAHTWSGVLGVPRDWAATVGYDRVTGLGWAGGYVGTGVTTTNLAGRTLADLVLGRDTDLVSLPWVGHQARRWELEPLRWLAVNAIYAAYGIADRQEARGGSRTAAVARVADLISGH</sequence>
<dbReference type="InterPro" id="IPR036188">
    <property type="entry name" value="FAD/NAD-bd_sf"/>
</dbReference>
<organism evidence="2 3">
    <name type="scientific">Microbacterium horticulturae</name>
    <dbReference type="NCBI Taxonomy" id="3028316"/>
    <lineage>
        <taxon>Bacteria</taxon>
        <taxon>Bacillati</taxon>
        <taxon>Actinomycetota</taxon>
        <taxon>Actinomycetes</taxon>
        <taxon>Micrococcales</taxon>
        <taxon>Microbacteriaceae</taxon>
        <taxon>Microbacterium</taxon>
    </lineage>
</organism>
<feature type="domain" description="FAD dependent oxidoreductase" evidence="1">
    <location>
        <begin position="29"/>
        <end position="386"/>
    </location>
</feature>
<dbReference type="PANTHER" id="PTHR13847">
    <property type="entry name" value="SARCOSINE DEHYDROGENASE-RELATED"/>
    <property type="match status" value="1"/>
</dbReference>
<dbReference type="EMBL" id="CP119108">
    <property type="protein sequence ID" value="WEG09351.1"/>
    <property type="molecule type" value="Genomic_DNA"/>
</dbReference>
<evidence type="ECO:0000313" key="2">
    <source>
        <dbReference type="EMBL" id="WEG09351.1"/>
    </source>
</evidence>
<dbReference type="Gene3D" id="3.50.50.60">
    <property type="entry name" value="FAD/NAD(P)-binding domain"/>
    <property type="match status" value="1"/>
</dbReference>
<dbReference type="Pfam" id="PF01266">
    <property type="entry name" value="DAO"/>
    <property type="match status" value="1"/>
</dbReference>
<dbReference type="Proteomes" id="UP001214553">
    <property type="component" value="Chromosome"/>
</dbReference>
<proteinExistence type="predicted"/>
<dbReference type="Gene3D" id="3.30.9.10">
    <property type="entry name" value="D-Amino Acid Oxidase, subunit A, domain 2"/>
    <property type="match status" value="1"/>
</dbReference>
<protein>
    <submittedName>
        <fullName evidence="2">FAD-dependent oxidoreductase</fullName>
    </submittedName>
</protein>
<gene>
    <name evidence="2" type="ORF">PU630_01940</name>
</gene>
<dbReference type="PANTHER" id="PTHR13847:SF285">
    <property type="entry name" value="FAD DEPENDENT OXIDOREDUCTASE DOMAIN-CONTAINING PROTEIN"/>
    <property type="match status" value="1"/>
</dbReference>
<evidence type="ECO:0000313" key="3">
    <source>
        <dbReference type="Proteomes" id="UP001214553"/>
    </source>
</evidence>
<name>A0ABY8BYR7_9MICO</name>
<accession>A0ABY8BYR7</accession>
<keyword evidence="3" id="KW-1185">Reference proteome</keyword>
<dbReference type="SUPFAM" id="SSF51905">
    <property type="entry name" value="FAD/NAD(P)-binding domain"/>
    <property type="match status" value="1"/>
</dbReference>
<reference evidence="2 3" key="1">
    <citation type="submission" date="2023-03" db="EMBL/GenBank/DDBJ databases">
        <title>Genome sequence of Microbacterium sp. KACC 23027.</title>
        <authorList>
            <person name="Kim S."/>
            <person name="Heo J."/>
            <person name="Kwon S.-W."/>
        </authorList>
    </citation>
    <scope>NUCLEOTIDE SEQUENCE [LARGE SCALE GENOMIC DNA]</scope>
    <source>
        <strain evidence="2 3">KACC 23027</strain>
    </source>
</reference>
<dbReference type="InterPro" id="IPR006076">
    <property type="entry name" value="FAD-dep_OxRdtase"/>
</dbReference>
<dbReference type="RefSeq" id="WP_275278675.1">
    <property type="nucleotide sequence ID" value="NZ_CP119108.1"/>
</dbReference>